<evidence type="ECO:0000313" key="1">
    <source>
        <dbReference type="EMBL" id="KEH34951.1"/>
    </source>
</evidence>
<proteinExistence type="predicted"/>
<evidence type="ECO:0000313" key="3">
    <source>
        <dbReference type="Proteomes" id="UP000002051"/>
    </source>
</evidence>
<protein>
    <submittedName>
        <fullName evidence="1 2">Uncharacterized protein</fullName>
    </submittedName>
</protein>
<reference evidence="1 3" key="1">
    <citation type="journal article" date="2011" name="Nature">
        <title>The Medicago genome provides insight into the evolution of rhizobial symbioses.</title>
        <authorList>
            <person name="Young N.D."/>
            <person name="Debelle F."/>
            <person name="Oldroyd G.E."/>
            <person name="Geurts R."/>
            <person name="Cannon S.B."/>
            <person name="Udvardi M.K."/>
            <person name="Benedito V.A."/>
            <person name="Mayer K.F."/>
            <person name="Gouzy J."/>
            <person name="Schoof H."/>
            <person name="Van de Peer Y."/>
            <person name="Proost S."/>
            <person name="Cook D.R."/>
            <person name="Meyers B.C."/>
            <person name="Spannagl M."/>
            <person name="Cheung F."/>
            <person name="De Mita S."/>
            <person name="Krishnakumar V."/>
            <person name="Gundlach H."/>
            <person name="Zhou S."/>
            <person name="Mudge J."/>
            <person name="Bharti A.K."/>
            <person name="Murray J.D."/>
            <person name="Naoumkina M.A."/>
            <person name="Rosen B."/>
            <person name="Silverstein K.A."/>
            <person name="Tang H."/>
            <person name="Rombauts S."/>
            <person name="Zhao P.X."/>
            <person name="Zhou P."/>
            <person name="Barbe V."/>
            <person name="Bardou P."/>
            <person name="Bechner M."/>
            <person name="Bellec A."/>
            <person name="Berger A."/>
            <person name="Berges H."/>
            <person name="Bidwell S."/>
            <person name="Bisseling T."/>
            <person name="Choisne N."/>
            <person name="Couloux A."/>
            <person name="Denny R."/>
            <person name="Deshpande S."/>
            <person name="Dai X."/>
            <person name="Doyle J.J."/>
            <person name="Dudez A.M."/>
            <person name="Farmer A.D."/>
            <person name="Fouteau S."/>
            <person name="Franken C."/>
            <person name="Gibelin C."/>
            <person name="Gish J."/>
            <person name="Goldstein S."/>
            <person name="Gonzalez A.J."/>
            <person name="Green P.J."/>
            <person name="Hallab A."/>
            <person name="Hartog M."/>
            <person name="Hua A."/>
            <person name="Humphray S.J."/>
            <person name="Jeong D.H."/>
            <person name="Jing Y."/>
            <person name="Jocker A."/>
            <person name="Kenton S.M."/>
            <person name="Kim D.J."/>
            <person name="Klee K."/>
            <person name="Lai H."/>
            <person name="Lang C."/>
            <person name="Lin S."/>
            <person name="Macmil S.L."/>
            <person name="Magdelenat G."/>
            <person name="Matthews L."/>
            <person name="McCorrison J."/>
            <person name="Monaghan E.L."/>
            <person name="Mun J.H."/>
            <person name="Najar F.Z."/>
            <person name="Nicholson C."/>
            <person name="Noirot C."/>
            <person name="O'Bleness M."/>
            <person name="Paule C.R."/>
            <person name="Poulain J."/>
            <person name="Prion F."/>
            <person name="Qin B."/>
            <person name="Qu C."/>
            <person name="Retzel E.F."/>
            <person name="Riddle C."/>
            <person name="Sallet E."/>
            <person name="Samain S."/>
            <person name="Samson N."/>
            <person name="Sanders I."/>
            <person name="Saurat O."/>
            <person name="Scarpelli C."/>
            <person name="Schiex T."/>
            <person name="Segurens B."/>
            <person name="Severin A.J."/>
            <person name="Sherrier D.J."/>
            <person name="Shi R."/>
            <person name="Sims S."/>
            <person name="Singer S.R."/>
            <person name="Sinharoy S."/>
            <person name="Sterck L."/>
            <person name="Viollet A."/>
            <person name="Wang B.B."/>
            <person name="Wang K."/>
            <person name="Wang M."/>
            <person name="Wang X."/>
            <person name="Warfsmann J."/>
            <person name="Weissenbach J."/>
            <person name="White D.D."/>
            <person name="White J.D."/>
            <person name="Wiley G.B."/>
            <person name="Wincker P."/>
            <person name="Xing Y."/>
            <person name="Yang L."/>
            <person name="Yao Z."/>
            <person name="Ying F."/>
            <person name="Zhai J."/>
            <person name="Zhou L."/>
            <person name="Zuber A."/>
            <person name="Denarie J."/>
            <person name="Dixon R.A."/>
            <person name="May G.D."/>
            <person name="Schwartz D.C."/>
            <person name="Rogers J."/>
            <person name="Quetier F."/>
            <person name="Town C.D."/>
            <person name="Roe B.A."/>
        </authorList>
    </citation>
    <scope>NUCLEOTIDE SEQUENCE [LARGE SCALE GENOMIC DNA]</scope>
    <source>
        <strain evidence="1">A17</strain>
        <strain evidence="2 3">cv. Jemalong A17</strain>
    </source>
</reference>
<dbReference type="AlphaFoldDB" id="A0A072UZU2"/>
<accession>A0A072UZU2</accession>
<keyword evidence="3" id="KW-1185">Reference proteome</keyword>
<dbReference type="Proteomes" id="UP000002051">
    <property type="component" value="Chromosome 3"/>
</dbReference>
<reference evidence="1 3" key="2">
    <citation type="journal article" date="2014" name="BMC Genomics">
        <title>An improved genome release (version Mt4.0) for the model legume Medicago truncatula.</title>
        <authorList>
            <person name="Tang H."/>
            <person name="Krishnakumar V."/>
            <person name="Bidwell S."/>
            <person name="Rosen B."/>
            <person name="Chan A."/>
            <person name="Zhou S."/>
            <person name="Gentzbittel L."/>
            <person name="Childs K.L."/>
            <person name="Yandell M."/>
            <person name="Gundlach H."/>
            <person name="Mayer K.F."/>
            <person name="Schwartz D.C."/>
            <person name="Town C.D."/>
        </authorList>
    </citation>
    <scope>GENOME REANNOTATION</scope>
    <source>
        <strain evidence="1">A17</strain>
        <strain evidence="2 3">cv. Jemalong A17</strain>
    </source>
</reference>
<reference evidence="2" key="3">
    <citation type="submission" date="2015-04" db="UniProtKB">
        <authorList>
            <consortium name="EnsemblPlants"/>
        </authorList>
    </citation>
    <scope>IDENTIFICATION</scope>
    <source>
        <strain evidence="2">cv. Jemalong A17</strain>
    </source>
</reference>
<sequence>MTNRSKTEMLKASLKFEINILETVGRNTVQTLETYEESIVGNIEVRYIPYAKLLPDALVLVITKG</sequence>
<organism evidence="1 3">
    <name type="scientific">Medicago truncatula</name>
    <name type="common">Barrel medic</name>
    <name type="synonym">Medicago tribuloides</name>
    <dbReference type="NCBI Taxonomy" id="3880"/>
    <lineage>
        <taxon>Eukaryota</taxon>
        <taxon>Viridiplantae</taxon>
        <taxon>Streptophyta</taxon>
        <taxon>Embryophyta</taxon>
        <taxon>Tracheophyta</taxon>
        <taxon>Spermatophyta</taxon>
        <taxon>Magnoliopsida</taxon>
        <taxon>eudicotyledons</taxon>
        <taxon>Gunneridae</taxon>
        <taxon>Pentapetalae</taxon>
        <taxon>rosids</taxon>
        <taxon>fabids</taxon>
        <taxon>Fabales</taxon>
        <taxon>Fabaceae</taxon>
        <taxon>Papilionoideae</taxon>
        <taxon>50 kb inversion clade</taxon>
        <taxon>NPAAA clade</taxon>
        <taxon>Hologalegina</taxon>
        <taxon>IRL clade</taxon>
        <taxon>Trifolieae</taxon>
        <taxon>Medicago</taxon>
    </lineage>
</organism>
<gene>
    <name evidence="1" type="ordered locus">MTR_3g074750</name>
</gene>
<dbReference type="EnsemblPlants" id="KEH34951">
    <property type="protein sequence ID" value="KEH34951"/>
    <property type="gene ID" value="MTR_3g074750"/>
</dbReference>
<dbReference type="HOGENOM" id="CLU_2853059_0_0_1"/>
<dbReference type="EMBL" id="CM001219">
    <property type="protein sequence ID" value="KEH34951.1"/>
    <property type="molecule type" value="Genomic_DNA"/>
</dbReference>
<name>A0A072UZU2_MEDTR</name>
<evidence type="ECO:0000313" key="2">
    <source>
        <dbReference type="EnsemblPlants" id="KEH34951"/>
    </source>
</evidence>